<dbReference type="InterPro" id="IPR035906">
    <property type="entry name" value="MetI-like_sf"/>
</dbReference>
<feature type="transmembrane region" description="Helical" evidence="8">
    <location>
        <begin position="287"/>
        <end position="306"/>
    </location>
</feature>
<protein>
    <submittedName>
        <fullName evidence="11">ABC transporter permease</fullName>
    </submittedName>
</protein>
<dbReference type="Gene3D" id="1.10.3720.10">
    <property type="entry name" value="MetI-like"/>
    <property type="match status" value="1"/>
</dbReference>
<evidence type="ECO:0000259" key="10">
    <source>
        <dbReference type="PROSITE" id="PS50928"/>
    </source>
</evidence>
<dbReference type="RefSeq" id="WP_344473034.1">
    <property type="nucleotide sequence ID" value="NZ_BAAASB010000002.1"/>
</dbReference>
<keyword evidence="5 8" id="KW-0812">Transmembrane</keyword>
<keyword evidence="7 8" id="KW-0472">Membrane</keyword>
<accession>A0ABW0AMB0</accession>
<organism evidence="11 12">
    <name type="scientific">Streptomyces amakusaensis</name>
    <dbReference type="NCBI Taxonomy" id="67271"/>
    <lineage>
        <taxon>Bacteria</taxon>
        <taxon>Bacillati</taxon>
        <taxon>Actinomycetota</taxon>
        <taxon>Actinomycetes</taxon>
        <taxon>Kitasatosporales</taxon>
        <taxon>Streptomycetaceae</taxon>
        <taxon>Streptomyces</taxon>
    </lineage>
</organism>
<feature type="transmembrane region" description="Helical" evidence="8">
    <location>
        <begin position="95"/>
        <end position="118"/>
    </location>
</feature>
<evidence type="ECO:0000256" key="9">
    <source>
        <dbReference type="SAM" id="MobiDB-lite"/>
    </source>
</evidence>
<dbReference type="EMBL" id="JBHSKP010000018">
    <property type="protein sequence ID" value="MFC5154887.1"/>
    <property type="molecule type" value="Genomic_DNA"/>
</dbReference>
<dbReference type="Pfam" id="PF00528">
    <property type="entry name" value="BPD_transp_1"/>
    <property type="match status" value="1"/>
</dbReference>
<evidence type="ECO:0000313" key="12">
    <source>
        <dbReference type="Proteomes" id="UP001596160"/>
    </source>
</evidence>
<evidence type="ECO:0000313" key="11">
    <source>
        <dbReference type="EMBL" id="MFC5154887.1"/>
    </source>
</evidence>
<dbReference type="PROSITE" id="PS50928">
    <property type="entry name" value="ABC_TM1"/>
    <property type="match status" value="1"/>
</dbReference>
<dbReference type="Proteomes" id="UP001596160">
    <property type="component" value="Unassembled WGS sequence"/>
</dbReference>
<reference evidence="12" key="1">
    <citation type="journal article" date="2019" name="Int. J. Syst. Evol. Microbiol.">
        <title>The Global Catalogue of Microorganisms (GCM) 10K type strain sequencing project: providing services to taxonomists for standard genome sequencing and annotation.</title>
        <authorList>
            <consortium name="The Broad Institute Genomics Platform"/>
            <consortium name="The Broad Institute Genome Sequencing Center for Infectious Disease"/>
            <person name="Wu L."/>
            <person name="Ma J."/>
        </authorList>
    </citation>
    <scope>NUCLEOTIDE SEQUENCE [LARGE SCALE GENOMIC DNA]</scope>
    <source>
        <strain evidence="12">PCU 266</strain>
    </source>
</reference>
<evidence type="ECO:0000256" key="4">
    <source>
        <dbReference type="ARBA" id="ARBA00022475"/>
    </source>
</evidence>
<feature type="compositionally biased region" description="Pro residues" evidence="9">
    <location>
        <begin position="9"/>
        <end position="22"/>
    </location>
</feature>
<comment type="similarity">
    <text evidence="2">Belongs to the binding-protein-dependent transport system permease family. CysTW subfamily.</text>
</comment>
<evidence type="ECO:0000256" key="2">
    <source>
        <dbReference type="ARBA" id="ARBA00007069"/>
    </source>
</evidence>
<name>A0ABW0AMB0_9ACTN</name>
<evidence type="ECO:0000256" key="1">
    <source>
        <dbReference type="ARBA" id="ARBA00004651"/>
    </source>
</evidence>
<feature type="transmembrane region" description="Helical" evidence="8">
    <location>
        <begin position="125"/>
        <end position="144"/>
    </location>
</feature>
<evidence type="ECO:0000256" key="3">
    <source>
        <dbReference type="ARBA" id="ARBA00022448"/>
    </source>
</evidence>
<comment type="caution">
    <text evidence="11">The sequence shown here is derived from an EMBL/GenBank/DDBJ whole genome shotgun (WGS) entry which is preliminary data.</text>
</comment>
<feature type="domain" description="ABC transmembrane type-1" evidence="10">
    <location>
        <begin position="91"/>
        <end position="305"/>
    </location>
</feature>
<dbReference type="PANTHER" id="PTHR42929">
    <property type="entry name" value="INNER MEMBRANE ABC TRANSPORTER PERMEASE PROTEIN YDCU-RELATED-RELATED"/>
    <property type="match status" value="1"/>
</dbReference>
<dbReference type="CDD" id="cd06261">
    <property type="entry name" value="TM_PBP2"/>
    <property type="match status" value="1"/>
</dbReference>
<evidence type="ECO:0000256" key="8">
    <source>
        <dbReference type="RuleBase" id="RU363032"/>
    </source>
</evidence>
<gene>
    <name evidence="11" type="ORF">ACFPRH_24405</name>
</gene>
<feature type="transmembrane region" description="Helical" evidence="8">
    <location>
        <begin position="181"/>
        <end position="204"/>
    </location>
</feature>
<keyword evidence="12" id="KW-1185">Reference proteome</keyword>
<keyword evidence="6 8" id="KW-1133">Transmembrane helix</keyword>
<keyword evidence="3 8" id="KW-0813">Transport</keyword>
<dbReference type="PANTHER" id="PTHR42929:SF1">
    <property type="entry name" value="INNER MEMBRANE ABC TRANSPORTER PERMEASE PROTEIN YDCU-RELATED"/>
    <property type="match status" value="1"/>
</dbReference>
<feature type="transmembrane region" description="Helical" evidence="8">
    <location>
        <begin position="36"/>
        <end position="56"/>
    </location>
</feature>
<evidence type="ECO:0000256" key="6">
    <source>
        <dbReference type="ARBA" id="ARBA00022989"/>
    </source>
</evidence>
<evidence type="ECO:0000256" key="7">
    <source>
        <dbReference type="ARBA" id="ARBA00023136"/>
    </source>
</evidence>
<keyword evidence="4" id="KW-1003">Cell membrane</keyword>
<dbReference type="SUPFAM" id="SSF161098">
    <property type="entry name" value="MetI-like"/>
    <property type="match status" value="1"/>
</dbReference>
<evidence type="ECO:0000256" key="5">
    <source>
        <dbReference type="ARBA" id="ARBA00022692"/>
    </source>
</evidence>
<sequence>MTAAKAPPAAAPPPAPSAPAVPPVRTAPARRRLTPYWLLLPGVLWLLVFFALPMVYQASTSVQTGSLEEGYTVTWHFAAYGDALAEYWPHFVRSVLYAGTATALCLLLGYPLAYLIAFRAGRWRALLLVLVIAPFFTSFLIRTLAWKTILADSGPLVEFLGAVGFLEVTGLLGMTEGDRVLATPLAVVTGLTYNFLPFMILPLYTSLERIDPRLHEAAGDLYARPFTAFRRVTLPLSLPGVVSGTLLTFIPASGDYVNAELLGSTDTKMVGNVIQSQFLRVLDYPTAAALSFFLMAIVLIMVTVYIRRAGTEDLL</sequence>
<proteinExistence type="inferred from homology"/>
<feature type="region of interest" description="Disordered" evidence="9">
    <location>
        <begin position="1"/>
        <end position="23"/>
    </location>
</feature>
<comment type="subcellular location">
    <subcellularLocation>
        <location evidence="1 8">Cell membrane</location>
        <topology evidence="1 8">Multi-pass membrane protein</topology>
    </subcellularLocation>
</comment>
<dbReference type="InterPro" id="IPR000515">
    <property type="entry name" value="MetI-like"/>
</dbReference>